<dbReference type="Proteomes" id="UP000279098">
    <property type="component" value="Genome"/>
</dbReference>
<dbReference type="EMBL" id="MH834602">
    <property type="protein sequence ID" value="AYN55891.1"/>
    <property type="molecule type" value="Genomic_DNA"/>
</dbReference>
<proteinExistence type="predicted"/>
<dbReference type="Pfam" id="PF00041">
    <property type="entry name" value="fn3"/>
    <property type="match status" value="1"/>
</dbReference>
<accession>A0A3G2KA86</accession>
<sequence length="262" mass="28098">MVSSNFPNRPFRLEENCPVGAQNAWNTGNNSRVDSRLYINKNSYSPTYSGSGSSYEMYINGALVGSNGNFGYDFRSSDSLLIHASNNWFGHDGEGNMYVTIAGYANVAIMGYTEVHSGYWAPRIAQPASAPTGLGVDQATVNSLRYRFSGNDLRGGSLVRWEYQIAENAGMSVNASIHTSNGTSTHTGLTPGKTYYFRSRAVTNVGAGAWSSVQSGKTLAAVYASTGAAWVPVEVYYSNGTSWVAVEVLYSNGTAYVSPLSA</sequence>
<dbReference type="InterPro" id="IPR013783">
    <property type="entry name" value="Ig-like_fold"/>
</dbReference>
<evidence type="ECO:0000259" key="1">
    <source>
        <dbReference type="PROSITE" id="PS50853"/>
    </source>
</evidence>
<dbReference type="InterPro" id="IPR003961">
    <property type="entry name" value="FN3_dom"/>
</dbReference>
<organism evidence="2 3">
    <name type="scientific">Microbacterium phage Brahms</name>
    <dbReference type="NCBI Taxonomy" id="2419973"/>
    <lineage>
        <taxon>Viruses</taxon>
        <taxon>Duplodnaviria</taxon>
        <taxon>Heunggongvirae</taxon>
        <taxon>Uroviricota</taxon>
        <taxon>Caudoviricetes</taxon>
        <taxon>Armstrongvirus</taxon>
        <taxon>Armstrongvirus armstrong</taxon>
    </lineage>
</organism>
<dbReference type="Gene3D" id="2.60.40.10">
    <property type="entry name" value="Immunoglobulins"/>
    <property type="match status" value="1"/>
</dbReference>
<reference evidence="2 3" key="1">
    <citation type="submission" date="2018-09" db="EMBL/GenBank/DDBJ databases">
        <authorList>
            <person name="Fryberger R.B."/>
            <person name="Stoner T.H."/>
            <person name="Garlena R.A."/>
            <person name="Russell D.A."/>
            <person name="Pope W.H."/>
            <person name="Jacobs-Sera D."/>
            <person name="Hatfull G.F."/>
        </authorList>
    </citation>
    <scope>NUCLEOTIDE SEQUENCE [LARGE SCALE GENOMIC DNA]</scope>
</reference>
<evidence type="ECO:0000313" key="2">
    <source>
        <dbReference type="EMBL" id="AYN55891.1"/>
    </source>
</evidence>
<protein>
    <recommendedName>
        <fullName evidence="1">Fibronectin type-III domain-containing protein</fullName>
    </recommendedName>
</protein>
<name>A0A3G2KA86_9CAUD</name>
<evidence type="ECO:0000313" key="3">
    <source>
        <dbReference type="Proteomes" id="UP000279098"/>
    </source>
</evidence>
<feature type="domain" description="Fibronectin type-III" evidence="1">
    <location>
        <begin position="130"/>
        <end position="221"/>
    </location>
</feature>
<dbReference type="SUPFAM" id="SSF49265">
    <property type="entry name" value="Fibronectin type III"/>
    <property type="match status" value="1"/>
</dbReference>
<dbReference type="CDD" id="cd00063">
    <property type="entry name" value="FN3"/>
    <property type="match status" value="1"/>
</dbReference>
<dbReference type="PROSITE" id="PS50853">
    <property type="entry name" value="FN3"/>
    <property type="match status" value="1"/>
</dbReference>
<dbReference type="InterPro" id="IPR036116">
    <property type="entry name" value="FN3_sf"/>
</dbReference>
<gene>
    <name evidence="2" type="primary">19</name>
    <name evidence="2" type="ORF">PBI_BRAHMS_19</name>
</gene>